<feature type="non-terminal residue" evidence="1">
    <location>
        <position position="232"/>
    </location>
</feature>
<comment type="caution">
    <text evidence="1">The sequence shown here is derived from an EMBL/GenBank/DDBJ whole genome shotgun (WGS) entry which is preliminary data.</text>
</comment>
<evidence type="ECO:0000313" key="2">
    <source>
        <dbReference type="Proteomes" id="UP000789525"/>
    </source>
</evidence>
<keyword evidence="2" id="KW-1185">Reference proteome</keyword>
<dbReference type="EMBL" id="CAJVPT010062347">
    <property type="protein sequence ID" value="CAG8766794.1"/>
    <property type="molecule type" value="Genomic_DNA"/>
</dbReference>
<protein>
    <submittedName>
        <fullName evidence="1">13743_t:CDS:1</fullName>
    </submittedName>
</protein>
<feature type="non-terminal residue" evidence="1">
    <location>
        <position position="1"/>
    </location>
</feature>
<name>A0ACA9QW13_9GLOM</name>
<organism evidence="1 2">
    <name type="scientific">Acaulospora colombiana</name>
    <dbReference type="NCBI Taxonomy" id="27376"/>
    <lineage>
        <taxon>Eukaryota</taxon>
        <taxon>Fungi</taxon>
        <taxon>Fungi incertae sedis</taxon>
        <taxon>Mucoromycota</taxon>
        <taxon>Glomeromycotina</taxon>
        <taxon>Glomeromycetes</taxon>
        <taxon>Diversisporales</taxon>
        <taxon>Acaulosporaceae</taxon>
        <taxon>Acaulospora</taxon>
    </lineage>
</organism>
<sequence>ARAPSDEGSQSKLPHDTASQEQQHQHDIEHPTPKVEQHPIEGAWILPRNLWIIARYKTLPFIVKIFTHGTSVDVHALQSHEKESGEGSRMQAMHARAKQYDNKVEHLYSFVQVMTACTASFAHGSNDVANAIGPYSAIYSVWKTGKVVGKESEVPVWILEEGENEILMIWLDGYNIMRVLGNRLTLQSPSRGYSMELGSAITVILASQYGIPVSTTMCITGATLGVGLCNGD</sequence>
<accession>A0ACA9QW13</accession>
<evidence type="ECO:0000313" key="1">
    <source>
        <dbReference type="EMBL" id="CAG8766794.1"/>
    </source>
</evidence>
<proteinExistence type="predicted"/>
<dbReference type="Proteomes" id="UP000789525">
    <property type="component" value="Unassembled WGS sequence"/>
</dbReference>
<reference evidence="1" key="1">
    <citation type="submission" date="2021-06" db="EMBL/GenBank/DDBJ databases">
        <authorList>
            <person name="Kallberg Y."/>
            <person name="Tangrot J."/>
            <person name="Rosling A."/>
        </authorList>
    </citation>
    <scope>NUCLEOTIDE SEQUENCE</scope>
    <source>
        <strain evidence="1">CL356</strain>
    </source>
</reference>
<gene>
    <name evidence="1" type="ORF">ACOLOM_LOCUS13495</name>
</gene>